<dbReference type="NCBIfam" id="NF001319">
    <property type="entry name" value="PRK00258.3-3"/>
    <property type="match status" value="1"/>
</dbReference>
<dbReference type="OrthoDB" id="9792692at2"/>
<evidence type="ECO:0000259" key="9">
    <source>
        <dbReference type="Pfam" id="PF01488"/>
    </source>
</evidence>
<reference evidence="12 13" key="1">
    <citation type="submission" date="2017-03" db="EMBL/GenBank/DDBJ databases">
        <title>Draft genime sequence of the acidophilic sulfur-oxidizing bacterium Acidithiobacillus sp. SH, isolated from seawater.</title>
        <authorList>
            <person name="Sharmin S."/>
            <person name="Tokuhisa M."/>
            <person name="Kanao T."/>
            <person name="Kamimura K."/>
        </authorList>
    </citation>
    <scope>NUCLEOTIDE SEQUENCE [LARGE SCALE GENOMIC DNA]</scope>
    <source>
        <strain evidence="12 13">SH</strain>
    </source>
</reference>
<sequence length="298" mass="32298">MDIDSETLSPAEMWHPGGASVVYGIIGDPVKHSLSPWMHRLFAAQQGLDTVYVPFPARAEDLPKVLEGLAASGVQGLNITVPHKEAVLSLVDDLSPEAQQIGAVNTIHFTAGRSYGSNTDALGFQRALERRAGHDWRAAAVLVIGAGGAARAIVYALGSAGCPAIYVANRHPDRAEKLAKEFPQFPLHPLPLERKSLTRILPRVGLLVNTSALGLHGESHPELDLEGLPAHGKVYDIVYNPLETPLLRTARQCGRDAMDGLGMLVEQGAESFRIWTGVLPQTPLVEDTLRRWLQTRNK</sequence>
<evidence type="ECO:0000256" key="8">
    <source>
        <dbReference type="HAMAP-Rule" id="MF_00222"/>
    </source>
</evidence>
<evidence type="ECO:0000256" key="4">
    <source>
        <dbReference type="ARBA" id="ARBA00022857"/>
    </source>
</evidence>
<keyword evidence="13" id="KW-1185">Reference proteome</keyword>
<dbReference type="InterPro" id="IPR022893">
    <property type="entry name" value="Shikimate_DH_fam"/>
</dbReference>
<dbReference type="GO" id="GO:0009423">
    <property type="term" value="P:chorismate biosynthetic process"/>
    <property type="evidence" value="ECO:0007669"/>
    <property type="project" value="UniProtKB-UniRule"/>
</dbReference>
<keyword evidence="5 8" id="KW-0560">Oxidoreductase</keyword>
<keyword evidence="3 8" id="KW-0028">Amino-acid biosynthesis</keyword>
<keyword evidence="6 8" id="KW-0057">Aromatic amino acid biosynthesis</keyword>
<dbReference type="InterPro" id="IPR041121">
    <property type="entry name" value="SDH_C"/>
</dbReference>
<dbReference type="GO" id="GO:0004764">
    <property type="term" value="F:shikimate 3-dehydrogenase (NADP+) activity"/>
    <property type="evidence" value="ECO:0007669"/>
    <property type="project" value="UniProtKB-UniRule"/>
</dbReference>
<feature type="binding site" evidence="8">
    <location>
        <position position="237"/>
    </location>
    <ligand>
        <name>NADP(+)</name>
        <dbReference type="ChEBI" id="CHEBI:58349"/>
    </ligand>
</feature>
<dbReference type="UniPathway" id="UPA00053">
    <property type="reaction ID" value="UER00087"/>
</dbReference>
<comment type="catalytic activity">
    <reaction evidence="7 8">
        <text>shikimate + NADP(+) = 3-dehydroshikimate + NADPH + H(+)</text>
        <dbReference type="Rhea" id="RHEA:17737"/>
        <dbReference type="ChEBI" id="CHEBI:15378"/>
        <dbReference type="ChEBI" id="CHEBI:16630"/>
        <dbReference type="ChEBI" id="CHEBI:36208"/>
        <dbReference type="ChEBI" id="CHEBI:57783"/>
        <dbReference type="ChEBI" id="CHEBI:58349"/>
        <dbReference type="EC" id="1.1.1.25"/>
    </reaction>
</comment>
<protein>
    <recommendedName>
        <fullName evidence="2 8">Shikimate dehydrogenase (NADP(+))</fullName>
        <shortName evidence="8">SDH</shortName>
        <ecNumber evidence="2 8">1.1.1.25</ecNumber>
    </recommendedName>
</protein>
<feature type="domain" description="Shikimate dehydrogenase substrate binding N-terminal" evidence="10">
    <location>
        <begin position="25"/>
        <end position="107"/>
    </location>
</feature>
<dbReference type="NCBIfam" id="TIGR00507">
    <property type="entry name" value="aroE"/>
    <property type="match status" value="1"/>
</dbReference>
<comment type="function">
    <text evidence="8">Involved in the biosynthesis of the chorismate, which leads to the biosynthesis of aromatic amino acids. Catalyzes the reversible NADPH linked reduction of 3-dehydroshikimate (DHSA) to yield shikimate (SA).</text>
</comment>
<feature type="binding site" evidence="8">
    <location>
        <begin position="33"/>
        <end position="35"/>
    </location>
    <ligand>
        <name>shikimate</name>
        <dbReference type="ChEBI" id="CHEBI:36208"/>
    </ligand>
</feature>
<dbReference type="Gene3D" id="3.40.50.10860">
    <property type="entry name" value="Leucine Dehydrogenase, chain A, domain 1"/>
    <property type="match status" value="1"/>
</dbReference>
<comment type="caution">
    <text evidence="12">The sequence shown here is derived from an EMBL/GenBank/DDBJ whole genome shotgun (WGS) entry which is preliminary data.</text>
</comment>
<dbReference type="Pfam" id="PF08501">
    <property type="entry name" value="Shikimate_dh_N"/>
    <property type="match status" value="1"/>
</dbReference>
<keyword evidence="4 8" id="KW-0521">NADP</keyword>
<feature type="domain" description="SDH C-terminal" evidence="11">
    <location>
        <begin position="260"/>
        <end position="290"/>
    </location>
</feature>
<evidence type="ECO:0000256" key="6">
    <source>
        <dbReference type="ARBA" id="ARBA00023141"/>
    </source>
</evidence>
<feature type="binding site" evidence="8">
    <location>
        <position position="80"/>
    </location>
    <ligand>
        <name>shikimate</name>
        <dbReference type="ChEBI" id="CHEBI:36208"/>
    </ligand>
</feature>
<evidence type="ECO:0000313" key="12">
    <source>
        <dbReference type="EMBL" id="PKY11897.1"/>
    </source>
</evidence>
<dbReference type="AlphaFoldDB" id="A0A2I1DPU7"/>
<comment type="caution">
    <text evidence="8">Lacks conserved residue(s) required for the propagation of feature annotation.</text>
</comment>
<feature type="active site" description="Proton acceptor" evidence="8">
    <location>
        <position position="84"/>
    </location>
</feature>
<dbReference type="PANTHER" id="PTHR21089">
    <property type="entry name" value="SHIKIMATE DEHYDROGENASE"/>
    <property type="match status" value="1"/>
</dbReference>
<dbReference type="SUPFAM" id="SSF53223">
    <property type="entry name" value="Aminoacid dehydrogenase-like, N-terminal domain"/>
    <property type="match status" value="1"/>
</dbReference>
<evidence type="ECO:0000313" key="13">
    <source>
        <dbReference type="Proteomes" id="UP000234329"/>
    </source>
</evidence>
<proteinExistence type="inferred from homology"/>
<dbReference type="Gene3D" id="3.40.50.720">
    <property type="entry name" value="NAD(P)-binding Rossmann-like Domain"/>
    <property type="match status" value="1"/>
</dbReference>
<dbReference type="GO" id="GO:0019632">
    <property type="term" value="P:shikimate metabolic process"/>
    <property type="evidence" value="ECO:0007669"/>
    <property type="project" value="InterPro"/>
</dbReference>
<dbReference type="GO" id="GO:0009073">
    <property type="term" value="P:aromatic amino acid family biosynthetic process"/>
    <property type="evidence" value="ECO:0007669"/>
    <property type="project" value="UniProtKB-KW"/>
</dbReference>
<organism evidence="12 13">
    <name type="scientific">Acidithiobacillus marinus</name>
    <dbReference type="NCBI Taxonomy" id="187490"/>
    <lineage>
        <taxon>Bacteria</taxon>
        <taxon>Pseudomonadati</taxon>
        <taxon>Pseudomonadota</taxon>
        <taxon>Acidithiobacillia</taxon>
        <taxon>Acidithiobacillales</taxon>
        <taxon>Acidithiobacillaceae</taxon>
        <taxon>Acidithiobacillus</taxon>
    </lineage>
</organism>
<evidence type="ECO:0000256" key="5">
    <source>
        <dbReference type="ARBA" id="ARBA00023002"/>
    </source>
</evidence>
<dbReference type="EMBL" id="MXAV01000004">
    <property type="protein sequence ID" value="PKY11897.1"/>
    <property type="molecule type" value="Genomic_DNA"/>
</dbReference>
<feature type="binding site" evidence="8">
    <location>
        <position position="267"/>
    </location>
    <ligand>
        <name>shikimate</name>
        <dbReference type="ChEBI" id="CHEBI:36208"/>
    </ligand>
</feature>
<dbReference type="PANTHER" id="PTHR21089:SF1">
    <property type="entry name" value="BIFUNCTIONAL 3-DEHYDROQUINATE DEHYDRATASE_SHIKIMATE DEHYDROGENASE, CHLOROPLASTIC"/>
    <property type="match status" value="1"/>
</dbReference>
<dbReference type="InterPro" id="IPR046346">
    <property type="entry name" value="Aminoacid_DH-like_N_sf"/>
</dbReference>
<evidence type="ECO:0000259" key="11">
    <source>
        <dbReference type="Pfam" id="PF18317"/>
    </source>
</evidence>
<feature type="binding site" evidence="8">
    <location>
        <position position="105"/>
    </location>
    <ligand>
        <name>shikimate</name>
        <dbReference type="ChEBI" id="CHEBI:36208"/>
    </ligand>
</feature>
<dbReference type="InterPro" id="IPR011342">
    <property type="entry name" value="Shikimate_DH"/>
</dbReference>
<dbReference type="InterPro" id="IPR036291">
    <property type="entry name" value="NAD(P)-bd_dom_sf"/>
</dbReference>
<dbReference type="Pfam" id="PF01488">
    <property type="entry name" value="Shikimate_DH"/>
    <property type="match status" value="1"/>
</dbReference>
<dbReference type="NCBIfam" id="NF001310">
    <property type="entry name" value="PRK00258.1-2"/>
    <property type="match status" value="1"/>
</dbReference>
<dbReference type="SUPFAM" id="SSF51735">
    <property type="entry name" value="NAD(P)-binding Rossmann-fold domains"/>
    <property type="match status" value="1"/>
</dbReference>
<evidence type="ECO:0000256" key="3">
    <source>
        <dbReference type="ARBA" id="ARBA00022605"/>
    </source>
</evidence>
<accession>A0A2I1DPU7</accession>
<dbReference type="GO" id="GO:0008652">
    <property type="term" value="P:amino acid biosynthetic process"/>
    <property type="evidence" value="ECO:0007669"/>
    <property type="project" value="UniProtKB-KW"/>
</dbReference>
<dbReference type="CDD" id="cd01065">
    <property type="entry name" value="NAD_bind_Shikimate_DH"/>
    <property type="match status" value="1"/>
</dbReference>
<comment type="similarity">
    <text evidence="8">Belongs to the shikimate dehydrogenase family.</text>
</comment>
<comment type="subunit">
    <text evidence="8">Homodimer.</text>
</comment>
<evidence type="ECO:0000256" key="2">
    <source>
        <dbReference type="ARBA" id="ARBA00012962"/>
    </source>
</evidence>
<feature type="binding site" evidence="8">
    <location>
        <begin position="145"/>
        <end position="149"/>
    </location>
    <ligand>
        <name>NADP(+)</name>
        <dbReference type="ChEBI" id="CHEBI:58349"/>
    </ligand>
</feature>
<dbReference type="InParanoid" id="A0A2I1DPU7"/>
<dbReference type="InterPro" id="IPR013708">
    <property type="entry name" value="Shikimate_DH-bd_N"/>
</dbReference>
<dbReference type="FunCoup" id="A0A2I1DPU7">
    <property type="interactions" value="158"/>
</dbReference>
<feature type="binding site" evidence="8">
    <location>
        <position position="260"/>
    </location>
    <ligand>
        <name>NADP(+)</name>
        <dbReference type="ChEBI" id="CHEBI:58349"/>
    </ligand>
</feature>
<dbReference type="GO" id="GO:0050661">
    <property type="term" value="F:NADP binding"/>
    <property type="evidence" value="ECO:0007669"/>
    <property type="project" value="InterPro"/>
</dbReference>
<feature type="binding site" evidence="8">
    <location>
        <position position="239"/>
    </location>
    <ligand>
        <name>shikimate</name>
        <dbReference type="ChEBI" id="CHEBI:36208"/>
    </ligand>
</feature>
<evidence type="ECO:0000256" key="7">
    <source>
        <dbReference type="ARBA" id="ARBA00049442"/>
    </source>
</evidence>
<evidence type="ECO:0000259" key="10">
    <source>
        <dbReference type="Pfam" id="PF08501"/>
    </source>
</evidence>
<dbReference type="RefSeq" id="WP_101536489.1">
    <property type="nucleotide sequence ID" value="NZ_MXAV01000004.1"/>
</dbReference>
<comment type="pathway">
    <text evidence="1 8">Metabolic intermediate biosynthesis; chorismate biosynthesis; chorismate from D-erythrose 4-phosphate and phosphoenolpyruvate: step 4/7.</text>
</comment>
<evidence type="ECO:0000256" key="1">
    <source>
        <dbReference type="ARBA" id="ARBA00004871"/>
    </source>
</evidence>
<dbReference type="HAMAP" id="MF_00222">
    <property type="entry name" value="Shikimate_DH_AroE"/>
    <property type="match status" value="1"/>
</dbReference>
<name>A0A2I1DPU7_9PROT</name>
<feature type="domain" description="Quinate/shikimate 5-dehydrogenase/glutamyl-tRNA reductase" evidence="9">
    <location>
        <begin position="133"/>
        <end position="193"/>
    </location>
</feature>
<feature type="binding site" evidence="8">
    <location>
        <position position="120"/>
    </location>
    <ligand>
        <name>shikimate</name>
        <dbReference type="ChEBI" id="CHEBI:36208"/>
    </ligand>
</feature>
<gene>
    <name evidence="8" type="primary">aroE</name>
    <name evidence="12" type="ORF">B1757_00645</name>
</gene>
<dbReference type="EC" id="1.1.1.25" evidence="2 8"/>
<dbReference type="Pfam" id="PF18317">
    <property type="entry name" value="SDH_C"/>
    <property type="match status" value="1"/>
</dbReference>
<dbReference type="Proteomes" id="UP000234329">
    <property type="component" value="Unassembled WGS sequence"/>
</dbReference>
<dbReference type="InterPro" id="IPR006151">
    <property type="entry name" value="Shikm_DH/Glu-tRNA_Rdtase"/>
</dbReference>
<dbReference type="GO" id="GO:0005829">
    <property type="term" value="C:cytosol"/>
    <property type="evidence" value="ECO:0007669"/>
    <property type="project" value="TreeGrafter"/>
</dbReference>